<feature type="domain" description="Ras-GAP" evidence="5">
    <location>
        <begin position="452"/>
        <end position="648"/>
    </location>
</feature>
<dbReference type="SUPFAM" id="SSF50729">
    <property type="entry name" value="PH domain-like"/>
    <property type="match status" value="1"/>
</dbReference>
<dbReference type="Pfam" id="PF25321">
    <property type="entry name" value="PH_RASGAP"/>
    <property type="match status" value="1"/>
</dbReference>
<comment type="caution">
    <text evidence="6">The sequence shown here is derived from an EMBL/GenBank/DDBJ whole genome shotgun (WGS) entry which is preliminary data.</text>
</comment>
<dbReference type="Gene3D" id="1.10.506.10">
    <property type="entry name" value="GTPase Activation - p120gap, domain 1"/>
    <property type="match status" value="2"/>
</dbReference>
<dbReference type="InterPro" id="IPR008936">
    <property type="entry name" value="Rho_GTPase_activation_prot"/>
</dbReference>
<dbReference type="InterPro" id="IPR001936">
    <property type="entry name" value="RasGAP_dom"/>
</dbReference>
<feature type="compositionally biased region" description="Polar residues" evidence="3">
    <location>
        <begin position="1053"/>
        <end position="1077"/>
    </location>
</feature>
<feature type="region of interest" description="Disordered" evidence="3">
    <location>
        <begin position="90"/>
        <end position="110"/>
    </location>
</feature>
<dbReference type="Pfam" id="PF00168">
    <property type="entry name" value="C2"/>
    <property type="match status" value="1"/>
</dbReference>
<dbReference type="EMBL" id="CAJNOQ010003582">
    <property type="protein sequence ID" value="CAF1019490.1"/>
    <property type="molecule type" value="Genomic_DNA"/>
</dbReference>
<protein>
    <recommendedName>
        <fullName evidence="9">Ras GTPase-activating protein</fullName>
    </recommendedName>
</protein>
<feature type="compositionally biased region" description="Polar residues" evidence="3">
    <location>
        <begin position="938"/>
        <end position="950"/>
    </location>
</feature>
<proteinExistence type="predicted"/>
<dbReference type="PROSITE" id="PS50018">
    <property type="entry name" value="RAS_GTPASE_ACTIV_2"/>
    <property type="match status" value="1"/>
</dbReference>
<dbReference type="Proteomes" id="UP000681722">
    <property type="component" value="Unassembled WGS sequence"/>
</dbReference>
<dbReference type="InterPro" id="IPR057606">
    <property type="entry name" value="SynGAP1-like_PH"/>
</dbReference>
<sequence length="1360" mass="154316">MFSCVCVSCVRASKNSGISNLSTTGSLNGNAPIVDINIDCSLSPSSSSTSSNSVQQHFRHRPSFILASLSEHLAPSFSESTQIEQNRAALTPMNRHHRSSKDSSTDRLSSIGTLSTEISSSSKYVPSSSSLLETSTSSTRQSKTKLVSYFFGRTKPKETLITQQNNGGNGFNSSESLKRTKSVTKLERQKRYLSGAKILNSPTTYVPITNRSRSHESLFASTSSSPQIMLENCHIRTLHPSVLDNNYCLQITTPQSKQYLKCKTETDCQKWIHALRETCDPNLNTTQRTDNSLDIWILEAKGLPPKRKYYCKIFLDDDIYGKTTAKERRDILFWGESFTFKGLPEGCTVLRCKICRELERRKKRYNEIGYVDIPLSTITGNQFVEQWYPVYTITSSNSKEKIRDTTFNIRIKAKYQAIDILPLDKYQQLQQYIERDYLRLIRILEPHISLRDKDELATSLTRIAQYLSFSTSFLVDIVKAEIQSTPDLTLTFRGNSIATKAMEAYMKLIGETYLKDTLTKFVIDIVVNNSTDHELEVDPGRVSNTQHLERNQIGLRVLCEKVWLGIQQSHTMFPNELKRIFWALRQWHYGQSSSDETMFNLISGSVFLRFLCPAILSPNLFGLTQEYPSEKSSRKLTLIAKTLQTLANFSRFGNKESYMKFMNDFVGKESDNMKRFLANISTINPDCEEYHRLQQKEKTELNKCDIDLGREYSLLHGTLAELFKQIDFQIRDSLLELNGILNEISETKTLCLNTKDVPAANVHYHQHHHHIYLGSSSPSITHYAASYYTPNNSPILPNTNCYTPIIKSHPITAEVKQTSVPYSLCNHQNKTTLMPNNIRPPADYSTISSSSSHSTSSSTNWNQENQKHSVHFHHHYSTTTGNLPDKGHNHLPQPFKHPYTHLNSDGYEEESLSSSHRSVYGSQISLSQLSSSLAATSGYHSYSNSQSNSPIDGGGGVNNNQNKENLINGMNGVNNKQQSQQQPLPLAFNNPVFKLNSCNHRLKNPMTVGSSEQEIIEFGQGQEQEAEEEEDSDDISNIDENDDEQDKQQKIQYSNNEQSTQQTLVTNSPARHSTQSHSPKALYFVNSLCPTNVKQSTTENSFLLMNESPSQTSLSSLQCFSSQQPLSGSCNSLNVDTSSKTIQPPLLFVNNSFSPSAVSSRSIQSLNHQGSPSVASAYNRQCFIQHNEQTEQSKNMTTTDNSNTNFSFYCLRASAANDTNRRQSLQPPKMGLKALNHLVNKELPRSHMMNLYQEEKYRRQESEKQQERLQMELVQSREQIHHLRHLMYLIDENVILDESISSLSSSSSYDNNVTNIDDIEDDSKPNYSLEKNYYLNDSEQTDNTNNYFFLYRKEDNIDEA</sequence>
<accession>A0A814I2F1</accession>
<dbReference type="InterPro" id="IPR000008">
    <property type="entry name" value="C2_dom"/>
</dbReference>
<evidence type="ECO:0008006" key="9">
    <source>
        <dbReference type="Google" id="ProtNLM"/>
    </source>
</evidence>
<keyword evidence="1" id="KW-0343">GTPase activation</keyword>
<feature type="region of interest" description="Disordered" evidence="3">
    <location>
        <begin position="938"/>
        <end position="981"/>
    </location>
</feature>
<dbReference type="PANTHER" id="PTHR10194">
    <property type="entry name" value="RAS GTPASE-ACTIVATING PROTEINS"/>
    <property type="match status" value="1"/>
</dbReference>
<dbReference type="EMBL" id="CAJOBC010003582">
    <property type="protein sequence ID" value="CAF3790964.1"/>
    <property type="molecule type" value="Genomic_DNA"/>
</dbReference>
<dbReference type="PROSITE" id="PS00509">
    <property type="entry name" value="RAS_GTPASE_ACTIV_1"/>
    <property type="match status" value="1"/>
</dbReference>
<feature type="region of interest" description="Disordered" evidence="3">
    <location>
        <begin position="1019"/>
        <end position="1077"/>
    </location>
</feature>
<reference evidence="6" key="1">
    <citation type="submission" date="2021-02" db="EMBL/GenBank/DDBJ databases">
        <authorList>
            <person name="Nowell W R."/>
        </authorList>
    </citation>
    <scope>NUCLEOTIDE SEQUENCE</scope>
</reference>
<dbReference type="InterPro" id="IPR039360">
    <property type="entry name" value="Ras_GTPase"/>
</dbReference>
<dbReference type="PANTHER" id="PTHR10194:SF60">
    <property type="entry name" value="RAS GTPASE-ACTIVATING PROTEIN RASKOL"/>
    <property type="match status" value="1"/>
</dbReference>
<dbReference type="InterPro" id="IPR035892">
    <property type="entry name" value="C2_domain_sf"/>
</dbReference>
<evidence type="ECO:0000313" key="8">
    <source>
        <dbReference type="Proteomes" id="UP000663829"/>
    </source>
</evidence>
<name>A0A814I2F1_9BILA</name>
<gene>
    <name evidence="6" type="ORF">GPM918_LOCUS14701</name>
    <name evidence="7" type="ORF">SRO942_LOCUS14701</name>
</gene>
<dbReference type="SMART" id="SM00239">
    <property type="entry name" value="C2"/>
    <property type="match status" value="1"/>
</dbReference>
<feature type="compositionally biased region" description="Acidic residues" evidence="3">
    <location>
        <begin position="1024"/>
        <end position="1045"/>
    </location>
</feature>
<keyword evidence="8" id="KW-1185">Reference proteome</keyword>
<evidence type="ECO:0000256" key="1">
    <source>
        <dbReference type="ARBA" id="ARBA00022468"/>
    </source>
</evidence>
<dbReference type="InterPro" id="IPR011993">
    <property type="entry name" value="PH-like_dom_sf"/>
</dbReference>
<evidence type="ECO:0000256" key="2">
    <source>
        <dbReference type="SAM" id="Coils"/>
    </source>
</evidence>
<dbReference type="SUPFAM" id="SSF49562">
    <property type="entry name" value="C2 domain (Calcium/lipid-binding domain, CaLB)"/>
    <property type="match status" value="1"/>
</dbReference>
<organism evidence="6 8">
    <name type="scientific">Didymodactylos carnosus</name>
    <dbReference type="NCBI Taxonomy" id="1234261"/>
    <lineage>
        <taxon>Eukaryota</taxon>
        <taxon>Metazoa</taxon>
        <taxon>Spiralia</taxon>
        <taxon>Gnathifera</taxon>
        <taxon>Rotifera</taxon>
        <taxon>Eurotatoria</taxon>
        <taxon>Bdelloidea</taxon>
        <taxon>Philodinida</taxon>
        <taxon>Philodinidae</taxon>
        <taxon>Didymodactylos</taxon>
    </lineage>
</organism>
<dbReference type="Gene3D" id="2.30.29.30">
    <property type="entry name" value="Pleckstrin-homology domain (PH domain)/Phosphotyrosine-binding domain (PTB)"/>
    <property type="match status" value="1"/>
</dbReference>
<feature type="compositionally biased region" description="Low complexity" evidence="3">
    <location>
        <begin position="845"/>
        <end position="859"/>
    </location>
</feature>
<dbReference type="Pfam" id="PF00616">
    <property type="entry name" value="RasGAP"/>
    <property type="match status" value="2"/>
</dbReference>
<evidence type="ECO:0000259" key="5">
    <source>
        <dbReference type="PROSITE" id="PS50018"/>
    </source>
</evidence>
<evidence type="ECO:0000256" key="3">
    <source>
        <dbReference type="SAM" id="MobiDB-lite"/>
    </source>
</evidence>
<evidence type="ECO:0000313" key="7">
    <source>
        <dbReference type="EMBL" id="CAF3790964.1"/>
    </source>
</evidence>
<feature type="coiled-coil region" evidence="2">
    <location>
        <begin position="1252"/>
        <end position="1279"/>
    </location>
</feature>
<feature type="domain" description="C2" evidence="4">
    <location>
        <begin position="271"/>
        <end position="388"/>
    </location>
</feature>
<evidence type="ECO:0000313" key="6">
    <source>
        <dbReference type="EMBL" id="CAF1019490.1"/>
    </source>
</evidence>
<dbReference type="GO" id="GO:0005096">
    <property type="term" value="F:GTPase activator activity"/>
    <property type="evidence" value="ECO:0007669"/>
    <property type="project" value="UniProtKB-KW"/>
</dbReference>
<dbReference type="Gene3D" id="2.60.40.150">
    <property type="entry name" value="C2 domain"/>
    <property type="match status" value="1"/>
</dbReference>
<evidence type="ECO:0000259" key="4">
    <source>
        <dbReference type="PROSITE" id="PS50004"/>
    </source>
</evidence>
<dbReference type="OrthoDB" id="5572587at2759"/>
<dbReference type="SUPFAM" id="SSF48350">
    <property type="entry name" value="GTPase activation domain, GAP"/>
    <property type="match status" value="1"/>
</dbReference>
<dbReference type="InterPro" id="IPR023152">
    <property type="entry name" value="RasGAP_CS"/>
</dbReference>
<dbReference type="PROSITE" id="PS50004">
    <property type="entry name" value="C2"/>
    <property type="match status" value="1"/>
</dbReference>
<dbReference type="SMART" id="SM00323">
    <property type="entry name" value="RasGAP"/>
    <property type="match status" value="1"/>
</dbReference>
<feature type="region of interest" description="Disordered" evidence="3">
    <location>
        <begin position="1303"/>
        <end position="1323"/>
    </location>
</feature>
<dbReference type="CDD" id="cd05136">
    <property type="entry name" value="RasGAP_DAB2IP"/>
    <property type="match status" value="1"/>
</dbReference>
<feature type="region of interest" description="Disordered" evidence="3">
    <location>
        <begin position="160"/>
        <end position="184"/>
    </location>
</feature>
<dbReference type="CDD" id="cd04013">
    <property type="entry name" value="C2_SynGAP_like"/>
    <property type="match status" value="1"/>
</dbReference>
<feature type="region of interest" description="Disordered" evidence="3">
    <location>
        <begin position="830"/>
        <end position="914"/>
    </location>
</feature>
<feature type="compositionally biased region" description="Polar residues" evidence="3">
    <location>
        <begin position="971"/>
        <end position="981"/>
    </location>
</feature>
<keyword evidence="2" id="KW-0175">Coiled coil</keyword>
<dbReference type="Proteomes" id="UP000663829">
    <property type="component" value="Unassembled WGS sequence"/>
</dbReference>